<dbReference type="InterPro" id="IPR034491">
    <property type="entry name" value="Anaerob_Ser_sulfatase-maturase"/>
</dbReference>
<proteinExistence type="inferred from homology"/>
<dbReference type="AlphaFoldDB" id="A0A212JTZ3"/>
<dbReference type="SFLD" id="SFLDG01384">
    <property type="entry name" value="thioether_bond_formation_requi"/>
    <property type="match status" value="1"/>
</dbReference>
<keyword evidence="2" id="KW-0004">4Fe-4S</keyword>
<dbReference type="InterPro" id="IPR023867">
    <property type="entry name" value="Sulphatase_maturase_rSAM"/>
</dbReference>
<dbReference type="NCBIfam" id="TIGR04085">
    <property type="entry name" value="rSAM_more_4Fe4S"/>
    <property type="match status" value="1"/>
</dbReference>
<keyword evidence="5" id="KW-0408">Iron</keyword>
<feature type="domain" description="Radical SAM core" evidence="8">
    <location>
        <begin position="14"/>
        <end position="242"/>
    </location>
</feature>
<dbReference type="NCBIfam" id="TIGR03942">
    <property type="entry name" value="sulfatase_rSAM"/>
    <property type="match status" value="1"/>
</dbReference>
<sequence>MTEPSGGRQRMFRGKPMVRMHAMMKAAGPVCNLDCDYCYYTSKKELLTTQSRWKTTPETLERFIRQYVEQQNAPEIVFSWQGGEASLLGLDFFKTIVALQKKYTPPHVRIENDLQTNGTLLDDAWCAFLRENNFLVGLSMDGPKHMHDVYRKDASGAGSFDRVMRSARLLHEYGVRFATLTVVNAVNAKHPVDVYTFLRDEVGSSQMQFMPLVEHKAHAVIAPQRWNAAELPDEHSPRVNPSHPDSVVAPWCVPPDAYGDFLTGVFDEYLKRDLGAVYVPFFDSAVEQWMGKPSPLCIFAPICGKGVAVEHNGDVYACDHYVYPEYRLGNIAEKALIDMVLSPRQERFGYVKDSALPRKCRECRYLFACSGECPKNRLLKTAEGEAGLNYLCAGLYRYFSHIDPYIRKIVHALGHEVADDVPPLPLDKKGARST</sequence>
<dbReference type="InterPro" id="IPR013785">
    <property type="entry name" value="Aldolase_TIM"/>
</dbReference>
<organism evidence="9">
    <name type="scientific">uncultured delta proteobacterium</name>
    <dbReference type="NCBI Taxonomy" id="34034"/>
    <lineage>
        <taxon>Bacteria</taxon>
        <taxon>Deltaproteobacteria</taxon>
        <taxon>environmental samples</taxon>
    </lineage>
</organism>
<dbReference type="CDD" id="cd01335">
    <property type="entry name" value="Radical_SAM"/>
    <property type="match status" value="1"/>
</dbReference>
<dbReference type="SUPFAM" id="SSF102114">
    <property type="entry name" value="Radical SAM enzymes"/>
    <property type="match status" value="1"/>
</dbReference>
<dbReference type="PROSITE" id="PS51918">
    <property type="entry name" value="RADICAL_SAM"/>
    <property type="match status" value="1"/>
</dbReference>
<dbReference type="SFLD" id="SFLDG01067">
    <property type="entry name" value="SPASM/twitch_domain_containing"/>
    <property type="match status" value="1"/>
</dbReference>
<dbReference type="GO" id="GO:0046872">
    <property type="term" value="F:metal ion binding"/>
    <property type="evidence" value="ECO:0007669"/>
    <property type="project" value="UniProtKB-KW"/>
</dbReference>
<evidence type="ECO:0000259" key="8">
    <source>
        <dbReference type="PROSITE" id="PS51918"/>
    </source>
</evidence>
<reference evidence="9" key="1">
    <citation type="submission" date="2016-04" db="EMBL/GenBank/DDBJ databases">
        <authorList>
            <person name="Evans L.H."/>
            <person name="Alamgir A."/>
            <person name="Owens N."/>
            <person name="Weber N.D."/>
            <person name="Virtaneva K."/>
            <person name="Barbian K."/>
            <person name="Babar A."/>
            <person name="Rosenke K."/>
        </authorList>
    </citation>
    <scope>NUCLEOTIDE SEQUENCE</scope>
    <source>
        <strain evidence="9">86</strain>
    </source>
</reference>
<dbReference type="Pfam" id="PF13186">
    <property type="entry name" value="SPASM"/>
    <property type="match status" value="1"/>
</dbReference>
<gene>
    <name evidence="9" type="primary">chuR</name>
    <name evidence="9" type="ORF">KL86DPRO_20054</name>
</gene>
<evidence type="ECO:0000256" key="4">
    <source>
        <dbReference type="ARBA" id="ARBA00022723"/>
    </source>
</evidence>
<dbReference type="InterPro" id="IPR007197">
    <property type="entry name" value="rSAM"/>
</dbReference>
<evidence type="ECO:0000256" key="1">
    <source>
        <dbReference type="ARBA" id="ARBA00001966"/>
    </source>
</evidence>
<evidence type="ECO:0000256" key="5">
    <source>
        <dbReference type="ARBA" id="ARBA00023004"/>
    </source>
</evidence>
<dbReference type="InterPro" id="IPR023885">
    <property type="entry name" value="4Fe4S-binding_SPASM_dom"/>
</dbReference>
<keyword evidence="9" id="KW-0560">Oxidoreductase</keyword>
<evidence type="ECO:0000256" key="2">
    <source>
        <dbReference type="ARBA" id="ARBA00022485"/>
    </source>
</evidence>
<dbReference type="GO" id="GO:0016491">
    <property type="term" value="F:oxidoreductase activity"/>
    <property type="evidence" value="ECO:0007669"/>
    <property type="project" value="UniProtKB-KW"/>
</dbReference>
<dbReference type="SFLD" id="SFLDG01386">
    <property type="entry name" value="main_SPASM_domain-containing"/>
    <property type="match status" value="1"/>
</dbReference>
<dbReference type="SFLD" id="SFLDG01072">
    <property type="entry name" value="dehydrogenase_like"/>
    <property type="match status" value="1"/>
</dbReference>
<keyword evidence="3" id="KW-0949">S-adenosyl-L-methionine</keyword>
<evidence type="ECO:0000256" key="7">
    <source>
        <dbReference type="ARBA" id="ARBA00023601"/>
    </source>
</evidence>
<dbReference type="SFLD" id="SFLDF00285">
    <property type="entry name" value="anaerobic_Ser-type_sulfatase-m"/>
    <property type="match status" value="1"/>
</dbReference>
<comment type="similarity">
    <text evidence="7">Belongs to the radical SAM superfamily. Anaerobic sulfatase-maturating enzyme family.</text>
</comment>
<evidence type="ECO:0000313" key="9">
    <source>
        <dbReference type="EMBL" id="SBW02910.1"/>
    </source>
</evidence>
<dbReference type="PANTHER" id="PTHR43273">
    <property type="entry name" value="ANAEROBIC SULFATASE-MATURATING ENZYME HOMOLOG ASLB-RELATED"/>
    <property type="match status" value="1"/>
</dbReference>
<dbReference type="GO" id="GO:0051539">
    <property type="term" value="F:4 iron, 4 sulfur cluster binding"/>
    <property type="evidence" value="ECO:0007669"/>
    <property type="project" value="UniProtKB-KW"/>
</dbReference>
<dbReference type="EMBL" id="FLUQ01000002">
    <property type="protein sequence ID" value="SBW02910.1"/>
    <property type="molecule type" value="Genomic_DNA"/>
</dbReference>
<dbReference type="Gene3D" id="3.20.20.70">
    <property type="entry name" value="Aldolase class I"/>
    <property type="match status" value="1"/>
</dbReference>
<dbReference type="Pfam" id="PF04055">
    <property type="entry name" value="Radical_SAM"/>
    <property type="match status" value="1"/>
</dbReference>
<keyword evidence="6" id="KW-0411">Iron-sulfur</keyword>
<dbReference type="SFLD" id="SFLDS00029">
    <property type="entry name" value="Radical_SAM"/>
    <property type="match status" value="1"/>
</dbReference>
<name>A0A212JTZ3_9DELT</name>
<dbReference type="PANTHER" id="PTHR43273:SF3">
    <property type="entry name" value="ANAEROBIC SULFATASE-MATURATING ENZYME HOMOLOG ASLB-RELATED"/>
    <property type="match status" value="1"/>
</dbReference>
<evidence type="ECO:0000256" key="3">
    <source>
        <dbReference type="ARBA" id="ARBA00022691"/>
    </source>
</evidence>
<dbReference type="CDD" id="cd21120">
    <property type="entry name" value="SPASM_anSME"/>
    <property type="match status" value="1"/>
</dbReference>
<accession>A0A212JTZ3</accession>
<evidence type="ECO:0000256" key="6">
    <source>
        <dbReference type="ARBA" id="ARBA00023014"/>
    </source>
</evidence>
<dbReference type="InterPro" id="IPR047207">
    <property type="entry name" value="SPASM_anSME"/>
</dbReference>
<comment type="cofactor">
    <cofactor evidence="1">
        <name>[4Fe-4S] cluster</name>
        <dbReference type="ChEBI" id="CHEBI:49883"/>
    </cofactor>
</comment>
<dbReference type="EC" id="1.1.99.-" evidence="9"/>
<protein>
    <submittedName>
        <fullName evidence="9">Anaerobic sulfatase-maturating enzyme</fullName>
        <ecNumber evidence="9">1.1.99.-</ecNumber>
    </submittedName>
</protein>
<keyword evidence="4" id="KW-0479">Metal-binding</keyword>
<dbReference type="InterPro" id="IPR058240">
    <property type="entry name" value="rSAM_sf"/>
</dbReference>